<gene>
    <name evidence="1" type="ORF">VNO78_18210</name>
</gene>
<proteinExistence type="predicted"/>
<dbReference type="EMBL" id="JAYMYS010000004">
    <property type="protein sequence ID" value="KAK7397043.1"/>
    <property type="molecule type" value="Genomic_DNA"/>
</dbReference>
<sequence length="124" mass="13726">MSEKKSPQSLISSLSSPVVPLLVKHTLHFTPLLNFPHKGVPVNDSIRARFSPCSSVTIHEEEGKNLTFLKWVSLCIRLSCVFHCAVFAGFLRSVSQAVSTSKWVASLSASEFDDDDDCDDGAWW</sequence>
<organism evidence="1 2">
    <name type="scientific">Psophocarpus tetragonolobus</name>
    <name type="common">Winged bean</name>
    <name type="synonym">Dolichos tetragonolobus</name>
    <dbReference type="NCBI Taxonomy" id="3891"/>
    <lineage>
        <taxon>Eukaryota</taxon>
        <taxon>Viridiplantae</taxon>
        <taxon>Streptophyta</taxon>
        <taxon>Embryophyta</taxon>
        <taxon>Tracheophyta</taxon>
        <taxon>Spermatophyta</taxon>
        <taxon>Magnoliopsida</taxon>
        <taxon>eudicotyledons</taxon>
        <taxon>Gunneridae</taxon>
        <taxon>Pentapetalae</taxon>
        <taxon>rosids</taxon>
        <taxon>fabids</taxon>
        <taxon>Fabales</taxon>
        <taxon>Fabaceae</taxon>
        <taxon>Papilionoideae</taxon>
        <taxon>50 kb inversion clade</taxon>
        <taxon>NPAAA clade</taxon>
        <taxon>indigoferoid/millettioid clade</taxon>
        <taxon>Phaseoleae</taxon>
        <taxon>Psophocarpus</taxon>
    </lineage>
</organism>
<accession>A0AAN9SP20</accession>
<name>A0AAN9SP20_PSOTE</name>
<keyword evidence="2" id="KW-1185">Reference proteome</keyword>
<evidence type="ECO:0000313" key="1">
    <source>
        <dbReference type="EMBL" id="KAK7397043.1"/>
    </source>
</evidence>
<evidence type="ECO:0000313" key="2">
    <source>
        <dbReference type="Proteomes" id="UP001386955"/>
    </source>
</evidence>
<comment type="caution">
    <text evidence="1">The sequence shown here is derived from an EMBL/GenBank/DDBJ whole genome shotgun (WGS) entry which is preliminary data.</text>
</comment>
<reference evidence="1 2" key="1">
    <citation type="submission" date="2024-01" db="EMBL/GenBank/DDBJ databases">
        <title>The genomes of 5 underutilized Papilionoideae crops provide insights into root nodulation and disease resistanc.</title>
        <authorList>
            <person name="Jiang F."/>
        </authorList>
    </citation>
    <scope>NUCLEOTIDE SEQUENCE [LARGE SCALE GENOMIC DNA]</scope>
    <source>
        <strain evidence="1">DUOXIRENSHENG_FW03</strain>
        <tissue evidence="1">Leaves</tissue>
    </source>
</reference>
<protein>
    <submittedName>
        <fullName evidence="1">Uncharacterized protein</fullName>
    </submittedName>
</protein>
<dbReference type="AlphaFoldDB" id="A0AAN9SP20"/>
<dbReference type="Proteomes" id="UP001386955">
    <property type="component" value="Unassembled WGS sequence"/>
</dbReference>